<dbReference type="AlphaFoldDB" id="A0A1X7SXX4"/>
<name>A0A1X7SXX4_AMPQE</name>
<organism evidence="2">
    <name type="scientific">Amphimedon queenslandica</name>
    <name type="common">Sponge</name>
    <dbReference type="NCBI Taxonomy" id="400682"/>
    <lineage>
        <taxon>Eukaryota</taxon>
        <taxon>Metazoa</taxon>
        <taxon>Porifera</taxon>
        <taxon>Demospongiae</taxon>
        <taxon>Heteroscleromorpha</taxon>
        <taxon>Haplosclerida</taxon>
        <taxon>Niphatidae</taxon>
        <taxon>Amphimedon</taxon>
    </lineage>
</organism>
<evidence type="ECO:0000313" key="2">
    <source>
        <dbReference type="EnsemblMetazoa" id="Aqu2.1.07007_001"/>
    </source>
</evidence>
<sequence length="93" mass="10611">LKYPYITMHKNMHDMLIIVLYFCLGQWIILSISGQCCPPTSNFAIQKITNNKGIMFGGTVTIVKMVEAYLLIQFIHVNCSLALLYTGRVLRNQ</sequence>
<feature type="transmembrane region" description="Helical" evidence="1">
    <location>
        <begin position="12"/>
        <end position="30"/>
    </location>
</feature>
<proteinExistence type="predicted"/>
<evidence type="ECO:0000256" key="1">
    <source>
        <dbReference type="SAM" id="Phobius"/>
    </source>
</evidence>
<protein>
    <submittedName>
        <fullName evidence="2">Uncharacterized protein</fullName>
    </submittedName>
</protein>
<keyword evidence="1" id="KW-1133">Transmembrane helix</keyword>
<dbReference type="EnsemblMetazoa" id="Aqu2.1.07007_001">
    <property type="protein sequence ID" value="Aqu2.1.07007_001"/>
    <property type="gene ID" value="Aqu2.1.07007"/>
</dbReference>
<reference evidence="2" key="1">
    <citation type="submission" date="2017-05" db="UniProtKB">
        <authorList>
            <consortium name="EnsemblMetazoa"/>
        </authorList>
    </citation>
    <scope>IDENTIFICATION</scope>
</reference>
<keyword evidence="1" id="KW-0812">Transmembrane</keyword>
<keyword evidence="1" id="KW-0472">Membrane</keyword>
<accession>A0A1X7SXX4</accession>
<dbReference type="InParanoid" id="A0A1X7SXX4"/>